<evidence type="ECO:0000313" key="5">
    <source>
        <dbReference type="Proteomes" id="UP001304515"/>
    </source>
</evidence>
<dbReference type="Pfam" id="PF00041">
    <property type="entry name" value="fn3"/>
    <property type="match status" value="1"/>
</dbReference>
<dbReference type="PROSITE" id="PS50060">
    <property type="entry name" value="MAM_2"/>
    <property type="match status" value="1"/>
</dbReference>
<organism evidence="4 5">
    <name type="scientific">Flavobacterium capsici</name>
    <dbReference type="NCBI Taxonomy" id="3075618"/>
    <lineage>
        <taxon>Bacteria</taxon>
        <taxon>Pseudomonadati</taxon>
        <taxon>Bacteroidota</taxon>
        <taxon>Flavobacteriia</taxon>
        <taxon>Flavobacteriales</taxon>
        <taxon>Flavobacteriaceae</taxon>
        <taxon>Flavobacterium</taxon>
    </lineage>
</organism>
<gene>
    <name evidence="4" type="ORF">RN605_07160</name>
    <name evidence="3" type="ORF">RN608_13860</name>
</gene>
<name>A0AA96F0S0_9FLAO</name>
<dbReference type="CDD" id="cd00063">
    <property type="entry name" value="FN3"/>
    <property type="match status" value="1"/>
</dbReference>
<proteinExistence type="predicted"/>
<protein>
    <submittedName>
        <fullName evidence="4">Fibronectin type III domain-containing protein</fullName>
    </submittedName>
</protein>
<dbReference type="KEGG" id="fcj:RN605_07160"/>
<dbReference type="EMBL" id="CP134890">
    <property type="protein sequence ID" value="WNM20470.1"/>
    <property type="molecule type" value="Genomic_DNA"/>
</dbReference>
<accession>A0AA96F0S0</accession>
<dbReference type="SUPFAM" id="SSF49265">
    <property type="entry name" value="Fibronectin type III"/>
    <property type="match status" value="1"/>
</dbReference>
<sequence>MKIRNINQVIEASHKKVIFTMCLFLFLSTICNSQTILISAAGDGGFETGTNFASNGWNTNTSPTTTRTNWVCGTNATSGFSGTRCAYLSNTWNTTQTHTYNLTTVARTTLYKDITIADPSETDITLSFRWICLGDGSNDKMTVWLVPTSTNLNYNAAAIIASGSAPTGNIQIGGNFSNQNSWTNYSTSIPAAYAGTTFRLVFEWVNDAVSGTTNPPAGIDDVSLISKKPICLAPNQATSFLSGTKTSTSFPASFSGSANGYLVIQSNSNIPPTQPVDGVLYSSTNISSLGSGLTFIQTSSSTSIPSNLLIENTQYFYYIYAYTNNSGCSGGPIYNASGPLIGSGITCPGTPNSLLATGITSNSFNLSWSNPNGGSASALTYIIQITTDSGYTTNISGSPFSVSANTINITSLSASTTYYYRILASNGCNSSYVNGNIITLAPATPCSNATNLACGTINLAGTTVGSTNYSNGSGCFLSDFGKWYTFIGDGNLNTITTTGTGGFDQEMAIARGSCGSLTNITCQDVGFSNGNESYSFVATLGTTYYVYVAHYLSGSSTTGTFTISRTCTTPIANDECTGVTTITANSGEACTTSVSSTTVGATQSQSGCAGTADDDVWFKFVAISTSHIMTVIPGTLNDAVLQFFSGNCGSLTSFGCLDSTSGSSAEIASLTGLTIGNTYYMRVYSYSNGSGQGTFTACLTTPIPPCSNITPIACGTNSVTISPGNGIYSPGSCGWSTPGREVIFSFTPTVSGNYTISQSNAYTYIDYFYKIASGGCSGTGWTCIFDTSGAATSATFNLTAGIQYYFLLDPENTNGGTVNFSLNCPCNPGTGTGVTTLGCPYIVTGGLGLNGADSSPINCNSGNCVNLEATYLQLNQTTNYTVSSIPYSPPYQFGCLTNQVSVNIDDRWSSIVNLPFNFCFYGNSYNSCVIGSNGMLSFNTSYATTSSGYEFNNNLPSTVGALFGNTIYGVYHDIDPSKGGEVGWELITLNTGCRALIASWKDVPMYRDNTIKYTGMMVLYENTNIIEVYIKEKLVDSYSSYYNDSWNWGNAIVGVQNAAGTSAVVAPGRNGLDTNWSTINEAWRFTPSGSSLTSIKWFEGLGTTGPLLGTTNTINVCPTFTTTYTAEVTYTLCNGTNLKIVDDTTVNVNGSKVWNGSIDTDWDKNNNWTPIGIPNGTDCVTIPNTTNKPIVSGSSYNGLAGTLTVLNNALLTINSNNSITVTDWVNIQPTGGFLINNNASLVQINNTTNIGNIVYKRNAFIRSLDYVYWSSPVSNFNINNIASPLSFWGIYKWNTIVANPNGGQGNWENASGNIMIPGKGYIASGPSSFSSSTASNFNGSFTGVPNNGNITLQIQRGNDTNTSFHVGNNGSEISNYSDNWNLVGNPYPSAIRGSQFLFNNNTKIEGNIKLWTHGTLPANIASPFYDSFAYNYSPGDYLTYNFTGTSCCPLAASDLFIGSGQGFFVQMIDGPAATDFISFNNDLRSSTYSNSTFYRTLNEPNNNFDINSLERNRIWLDIINSNGQSDRTLFGYIEGATMNRDSFYDCVTQNTGGTLIYSLIDNTKYSIQGRSLPFDINDEVPIGVNIPSSGNYSIAIGAVDGLFNYQNIYLKDILLNITHDIKTSPYQFTSQSGIINDRFKIVYQQNSLGINDLSINNNIKVITNDEVAVSSSNLQMDSIIVFNVLGQKINTYNNINNNYFTLNNLRKNNTTLLLKIKLNTGEIIIRKVLY</sequence>
<dbReference type="Proteomes" id="UP001304515">
    <property type="component" value="Chromosome"/>
</dbReference>
<dbReference type="Gene3D" id="2.60.40.10">
    <property type="entry name" value="Immunoglobulins"/>
    <property type="match status" value="1"/>
</dbReference>
<dbReference type="PROSITE" id="PS50853">
    <property type="entry name" value="FN3"/>
    <property type="match status" value="1"/>
</dbReference>
<evidence type="ECO:0000313" key="3">
    <source>
        <dbReference type="EMBL" id="WNM19081.1"/>
    </source>
</evidence>
<dbReference type="SMART" id="SM00060">
    <property type="entry name" value="FN3"/>
    <property type="match status" value="2"/>
</dbReference>
<evidence type="ECO:0000259" key="1">
    <source>
        <dbReference type="PROSITE" id="PS50060"/>
    </source>
</evidence>
<dbReference type="InterPro" id="IPR036116">
    <property type="entry name" value="FN3_sf"/>
</dbReference>
<keyword evidence="5" id="KW-1185">Reference proteome</keyword>
<dbReference type="InterPro" id="IPR013783">
    <property type="entry name" value="Ig-like_fold"/>
</dbReference>
<evidence type="ECO:0000259" key="2">
    <source>
        <dbReference type="PROSITE" id="PS50853"/>
    </source>
</evidence>
<dbReference type="RefSeq" id="WP_313323626.1">
    <property type="nucleotide sequence ID" value="NZ_CP134878.1"/>
</dbReference>
<reference evidence="4 5" key="1">
    <citation type="submission" date="2023-09" db="EMBL/GenBank/DDBJ databases">
        <title>Flavobacterium sp. a novel bacteria isolate from Pepper rhizosphere.</title>
        <authorList>
            <person name="Peng Y."/>
            <person name="Lee J."/>
        </authorList>
    </citation>
    <scope>NUCLEOTIDE SEQUENCE [LARGE SCALE GENOMIC DNA]</scope>
    <source>
        <strain evidence="3">PMR2A8</strain>
        <strain evidence="4 5">PMTSA4</strain>
    </source>
</reference>
<dbReference type="InterPro" id="IPR000998">
    <property type="entry name" value="MAM_dom"/>
</dbReference>
<dbReference type="InterPro" id="IPR003961">
    <property type="entry name" value="FN3_dom"/>
</dbReference>
<dbReference type="EMBL" id="CP134878">
    <property type="protein sequence ID" value="WNM19081.1"/>
    <property type="molecule type" value="Genomic_DNA"/>
</dbReference>
<feature type="domain" description="Fibronectin type-III" evidence="2">
    <location>
        <begin position="350"/>
        <end position="443"/>
    </location>
</feature>
<evidence type="ECO:0000313" key="4">
    <source>
        <dbReference type="EMBL" id="WNM20470.1"/>
    </source>
</evidence>
<feature type="domain" description="MAM" evidence="1">
    <location>
        <begin position="42"/>
        <end position="233"/>
    </location>
</feature>
<dbReference type="GO" id="GO:0016020">
    <property type="term" value="C:membrane"/>
    <property type="evidence" value="ECO:0007669"/>
    <property type="project" value="InterPro"/>
</dbReference>
<accession>A0AA96J5M1</accession>